<evidence type="ECO:0000313" key="4">
    <source>
        <dbReference type="WBParaSite" id="Csp11.Scaffold408.g976.t1"/>
    </source>
</evidence>
<dbReference type="eggNOG" id="KOG1121">
    <property type="taxonomic scope" value="Eukaryota"/>
</dbReference>
<sequence>MDGNKAVALKKEAKQYTFSKKVEYLDEIGDEVKEEPLDASFEERMPTLESNSEGNTDNQKENKTNNPSSSKTDIVSRNLKRKLSDECETSAGISEIEQSKCSLCLQSRSIHLMKTPITENDELILLVANVLKDRNNGLSDNGPRSICNFHFPEAGNQILKSLQIKTLDGVDACSSLTRRNMMLVVHLFSPKLQFWQFFNSFYTFAHENMHLTGIRTTGFKKLTCDYKDQLKEPRRRAQVFIPPEQELIRCQLCQHVRCRPFINILSLKSHKLVIAVARIIRKQLTLRNAFSFVSRTEALQICRQHYLEDSSEILNFLQIGSVDEIATCPLNLKERLMFTVNLLSPRMSIEQLSYTLHSFRFIL</sequence>
<keyword evidence="3" id="KW-1185">Reference proteome</keyword>
<evidence type="ECO:0000259" key="2">
    <source>
        <dbReference type="Pfam" id="PF25375"/>
    </source>
</evidence>
<proteinExistence type="predicted"/>
<dbReference type="PANTHER" id="PTHR22716">
    <property type="entry name" value="ETS CLASS TRANSCRIPTION FACTOR-RELATED-RELATED"/>
    <property type="match status" value="1"/>
</dbReference>
<dbReference type="Pfam" id="PF25375">
    <property type="entry name" value="Lin-15B"/>
    <property type="match status" value="2"/>
</dbReference>
<feature type="domain" description="Lin-15A/B-like" evidence="2">
    <location>
        <begin position="99"/>
        <end position="211"/>
    </location>
</feature>
<reference evidence="4" key="1">
    <citation type="submission" date="2016-11" db="UniProtKB">
        <authorList>
            <consortium name="WormBaseParasite"/>
        </authorList>
    </citation>
    <scope>IDENTIFICATION</scope>
</reference>
<feature type="domain" description="Lin-15A/B-like" evidence="2">
    <location>
        <begin position="249"/>
        <end position="359"/>
    </location>
</feature>
<dbReference type="InterPro" id="IPR057432">
    <property type="entry name" value="Lin-15A/B-like_dom"/>
</dbReference>
<dbReference type="Proteomes" id="UP000095282">
    <property type="component" value="Unplaced"/>
</dbReference>
<dbReference type="GO" id="GO:0040027">
    <property type="term" value="P:negative regulation of vulval development"/>
    <property type="evidence" value="ECO:0007669"/>
    <property type="project" value="InterPro"/>
</dbReference>
<evidence type="ECO:0000313" key="3">
    <source>
        <dbReference type="Proteomes" id="UP000095282"/>
    </source>
</evidence>
<dbReference type="AlphaFoldDB" id="A0A1I7SZD3"/>
<evidence type="ECO:0000256" key="1">
    <source>
        <dbReference type="SAM" id="MobiDB-lite"/>
    </source>
</evidence>
<dbReference type="STRING" id="1561998.A0A1I7SZD3"/>
<name>A0A1I7SZD3_9PELO</name>
<organism evidence="3 4">
    <name type="scientific">Caenorhabditis tropicalis</name>
    <dbReference type="NCBI Taxonomy" id="1561998"/>
    <lineage>
        <taxon>Eukaryota</taxon>
        <taxon>Metazoa</taxon>
        <taxon>Ecdysozoa</taxon>
        <taxon>Nematoda</taxon>
        <taxon>Chromadorea</taxon>
        <taxon>Rhabditida</taxon>
        <taxon>Rhabditina</taxon>
        <taxon>Rhabditomorpha</taxon>
        <taxon>Rhabditoidea</taxon>
        <taxon>Rhabditidae</taxon>
        <taxon>Peloderinae</taxon>
        <taxon>Caenorhabditis</taxon>
    </lineage>
</organism>
<accession>A0A1I7SZD3</accession>
<dbReference type="WBParaSite" id="Csp11.Scaffold408.g976.t1">
    <property type="protein sequence ID" value="Csp11.Scaffold408.g976.t1"/>
    <property type="gene ID" value="Csp11.Scaffold408.g976"/>
</dbReference>
<feature type="region of interest" description="Disordered" evidence="1">
    <location>
        <begin position="32"/>
        <end position="77"/>
    </location>
</feature>
<protein>
    <submittedName>
        <fullName evidence="4">THAP-type domain-containing protein</fullName>
    </submittedName>
</protein>
<feature type="compositionally biased region" description="Polar residues" evidence="1">
    <location>
        <begin position="64"/>
        <end position="75"/>
    </location>
</feature>
<feature type="compositionally biased region" description="Polar residues" evidence="1">
    <location>
        <begin position="48"/>
        <end position="57"/>
    </location>
</feature>
<dbReference type="InterPro" id="IPR040129">
    <property type="entry name" value="Lin-15B-like"/>
</dbReference>
<feature type="compositionally biased region" description="Basic and acidic residues" evidence="1">
    <location>
        <begin position="32"/>
        <end position="46"/>
    </location>
</feature>